<evidence type="ECO:0000256" key="1">
    <source>
        <dbReference type="ARBA" id="ARBA00007073"/>
    </source>
</evidence>
<organism evidence="2 3">
    <name type="scientific">Tritrichomonas foetus</name>
    <dbReference type="NCBI Taxonomy" id="1144522"/>
    <lineage>
        <taxon>Eukaryota</taxon>
        <taxon>Metamonada</taxon>
        <taxon>Parabasalia</taxon>
        <taxon>Tritrichomonadida</taxon>
        <taxon>Tritrichomonadidae</taxon>
        <taxon>Tritrichomonas</taxon>
    </lineage>
</organism>
<name>A0A1J4KER0_9EUKA</name>
<dbReference type="Proteomes" id="UP000179807">
    <property type="component" value="Unassembled WGS sequence"/>
</dbReference>
<sequence>MSEEFSASLKYDLASQDKANEALQTVTSENLSNTNFEVQFSVDGQFLLASIKAKSSELLQEGLNAVYPVIDKVF</sequence>
<comment type="similarity">
    <text evidence="1">Belongs to the CTAG/PCC1 family.</text>
</comment>
<protein>
    <submittedName>
        <fullName evidence="2">Uncharacterized protein</fullName>
    </submittedName>
</protein>
<dbReference type="VEuPathDB" id="TrichDB:TRFO_21027"/>
<dbReference type="RefSeq" id="XP_068363073.1">
    <property type="nucleotide sequence ID" value="XM_068501720.1"/>
</dbReference>
<proteinExistence type="inferred from homology"/>
<dbReference type="Pfam" id="PF09341">
    <property type="entry name" value="Pcc1"/>
    <property type="match status" value="1"/>
</dbReference>
<gene>
    <name evidence="2" type="ORF">TRFO_21027</name>
</gene>
<dbReference type="AlphaFoldDB" id="A0A1J4KER0"/>
<reference evidence="2" key="1">
    <citation type="submission" date="2016-10" db="EMBL/GenBank/DDBJ databases">
        <authorList>
            <person name="Benchimol M."/>
            <person name="Almeida L.G."/>
            <person name="Vasconcelos A.T."/>
            <person name="Perreira-Neves A."/>
            <person name="Rosa I.A."/>
            <person name="Tasca T."/>
            <person name="Bogo M.R."/>
            <person name="de Souza W."/>
        </authorList>
    </citation>
    <scope>NUCLEOTIDE SEQUENCE [LARGE SCALE GENOMIC DNA]</scope>
    <source>
        <strain evidence="2">K</strain>
    </source>
</reference>
<keyword evidence="3" id="KW-1185">Reference proteome</keyword>
<evidence type="ECO:0000313" key="2">
    <source>
        <dbReference type="EMBL" id="OHT09937.1"/>
    </source>
</evidence>
<dbReference type="EMBL" id="MLAK01000626">
    <property type="protein sequence ID" value="OHT09937.1"/>
    <property type="molecule type" value="Genomic_DNA"/>
</dbReference>
<accession>A0A1J4KER0</accession>
<comment type="caution">
    <text evidence="2">The sequence shown here is derived from an EMBL/GenBank/DDBJ whole genome shotgun (WGS) entry which is preliminary data.</text>
</comment>
<dbReference type="GeneID" id="94836424"/>
<evidence type="ECO:0000313" key="3">
    <source>
        <dbReference type="Proteomes" id="UP000179807"/>
    </source>
</evidence>
<dbReference type="InterPro" id="IPR015419">
    <property type="entry name" value="CTAG/Pcc1"/>
</dbReference>